<reference evidence="9" key="1">
    <citation type="submission" date="2020-01" db="EMBL/GenBank/DDBJ databases">
        <title>Draft genome sequence of the Termite Coptotermes fromosanus.</title>
        <authorList>
            <person name="Itakura S."/>
            <person name="Yosikawa Y."/>
            <person name="Umezawa K."/>
        </authorList>
    </citation>
    <scope>NUCLEOTIDE SEQUENCE [LARGE SCALE GENOMIC DNA]</scope>
</reference>
<evidence type="ECO:0008006" key="10">
    <source>
        <dbReference type="Google" id="ProtNLM"/>
    </source>
</evidence>
<dbReference type="GO" id="GO:0005737">
    <property type="term" value="C:cytoplasm"/>
    <property type="evidence" value="ECO:0007669"/>
    <property type="project" value="TreeGrafter"/>
</dbReference>
<evidence type="ECO:0000256" key="3">
    <source>
        <dbReference type="ARBA" id="ARBA00022833"/>
    </source>
</evidence>
<dbReference type="SUPFAM" id="SSF57850">
    <property type="entry name" value="RING/U-box"/>
    <property type="match status" value="1"/>
</dbReference>
<dbReference type="InterPro" id="IPR001841">
    <property type="entry name" value="Znf_RING"/>
</dbReference>
<dbReference type="InterPro" id="IPR041489">
    <property type="entry name" value="PDZ_6"/>
</dbReference>
<proteinExistence type="predicted"/>
<dbReference type="GO" id="GO:0031624">
    <property type="term" value="F:ubiquitin conjugating enzyme binding"/>
    <property type="evidence" value="ECO:0007669"/>
    <property type="project" value="TreeGrafter"/>
</dbReference>
<dbReference type="AlphaFoldDB" id="A0A6L2PRI9"/>
<dbReference type="Gene3D" id="2.30.42.10">
    <property type="match status" value="1"/>
</dbReference>
<dbReference type="PROSITE" id="PS50106">
    <property type="entry name" value="PDZ"/>
    <property type="match status" value="1"/>
</dbReference>
<dbReference type="SMART" id="SM00228">
    <property type="entry name" value="PDZ"/>
    <property type="match status" value="1"/>
</dbReference>
<keyword evidence="3" id="KW-0862">Zinc</keyword>
<dbReference type="InterPro" id="IPR036034">
    <property type="entry name" value="PDZ_sf"/>
</dbReference>
<dbReference type="GO" id="GO:0008270">
    <property type="term" value="F:zinc ion binding"/>
    <property type="evidence" value="ECO:0007669"/>
    <property type="project" value="UniProtKB-KW"/>
</dbReference>
<dbReference type="InterPro" id="IPR049548">
    <property type="entry name" value="Sina-like_RING"/>
</dbReference>
<name>A0A6L2PRI9_COPFO</name>
<evidence type="ECO:0000256" key="2">
    <source>
        <dbReference type="ARBA" id="ARBA00022771"/>
    </source>
</evidence>
<feature type="domain" description="PDZ" evidence="7">
    <location>
        <begin position="14"/>
        <end position="95"/>
    </location>
</feature>
<feature type="region of interest" description="Disordered" evidence="5">
    <location>
        <begin position="227"/>
        <end position="247"/>
    </location>
</feature>
<dbReference type="PANTHER" id="PTHR45877">
    <property type="entry name" value="E3 UBIQUITIN-PROTEIN LIGASE SIAH2"/>
    <property type="match status" value="1"/>
</dbReference>
<dbReference type="EMBL" id="BLKM01000403">
    <property type="protein sequence ID" value="GFG33075.1"/>
    <property type="molecule type" value="Genomic_DNA"/>
</dbReference>
<accession>A0A6L2PRI9</accession>
<dbReference type="Proteomes" id="UP000502823">
    <property type="component" value="Unassembled WGS sequence"/>
</dbReference>
<keyword evidence="1" id="KW-0479">Metal-binding</keyword>
<feature type="domain" description="RING-type" evidence="6">
    <location>
        <begin position="131"/>
        <end position="166"/>
    </location>
</feature>
<dbReference type="GO" id="GO:0061630">
    <property type="term" value="F:ubiquitin protein ligase activity"/>
    <property type="evidence" value="ECO:0007669"/>
    <property type="project" value="TreeGrafter"/>
</dbReference>
<dbReference type="GO" id="GO:0043161">
    <property type="term" value="P:proteasome-mediated ubiquitin-dependent protein catabolic process"/>
    <property type="evidence" value="ECO:0007669"/>
    <property type="project" value="TreeGrafter"/>
</dbReference>
<keyword evidence="9" id="KW-1185">Reference proteome</keyword>
<dbReference type="PANTHER" id="PTHR45877:SF2">
    <property type="entry name" value="E3 UBIQUITIN-PROTEIN LIGASE SINA-RELATED"/>
    <property type="match status" value="1"/>
</dbReference>
<dbReference type="InterPro" id="IPR004162">
    <property type="entry name" value="SINA-like_animal"/>
</dbReference>
<keyword evidence="2 4" id="KW-0863">Zinc-finger</keyword>
<dbReference type="InterPro" id="IPR013083">
    <property type="entry name" value="Znf_RING/FYVE/PHD"/>
</dbReference>
<dbReference type="InterPro" id="IPR001478">
    <property type="entry name" value="PDZ"/>
</dbReference>
<dbReference type="InParanoid" id="A0A6L2PRI9"/>
<evidence type="ECO:0000256" key="4">
    <source>
        <dbReference type="PROSITE-ProRule" id="PRU00175"/>
    </source>
</evidence>
<dbReference type="Pfam" id="PF17820">
    <property type="entry name" value="PDZ_6"/>
    <property type="match status" value="1"/>
</dbReference>
<dbReference type="CDD" id="cd16571">
    <property type="entry name" value="RING-HC_SIAHs"/>
    <property type="match status" value="1"/>
</dbReference>
<gene>
    <name evidence="8" type="ORF">Cfor_12100</name>
</gene>
<evidence type="ECO:0000256" key="1">
    <source>
        <dbReference type="ARBA" id="ARBA00022723"/>
    </source>
</evidence>
<protein>
    <recommendedName>
        <fullName evidence="10">RING-type domain-containing protein</fullName>
    </recommendedName>
</protein>
<evidence type="ECO:0000259" key="6">
    <source>
        <dbReference type="PROSITE" id="PS50089"/>
    </source>
</evidence>
<dbReference type="OrthoDB" id="8186160at2759"/>
<evidence type="ECO:0000313" key="9">
    <source>
        <dbReference type="Proteomes" id="UP000502823"/>
    </source>
</evidence>
<evidence type="ECO:0000259" key="7">
    <source>
        <dbReference type="PROSITE" id="PS50106"/>
    </source>
</evidence>
<comment type="caution">
    <text evidence="8">The sequence shown here is derived from an EMBL/GenBank/DDBJ whole genome shotgun (WGS) entry which is preliminary data.</text>
</comment>
<evidence type="ECO:0000256" key="5">
    <source>
        <dbReference type="SAM" id="MobiDB-lite"/>
    </source>
</evidence>
<dbReference type="Gene3D" id="3.30.40.10">
    <property type="entry name" value="Zinc/RING finger domain, C3HC4 (zinc finger)"/>
    <property type="match status" value="1"/>
</dbReference>
<sequence length="517" mass="56119">MQKKVYEMQPSLRLCDVARPSDGPCGFHLTRTAWDPYPWVSGVESGSPAETAGLQAGDCVLEVNGEDVLGQRIEEVASRVRARADRVTLLLWNAGSDPYTAATCIPGNGTTPGSFQHLSNLLQSVVQLLECPVCFETVPPPAFQCGNGHVTCGRCRSRAERCPVCRVSFGPRARCLLSDKLYSLLTKTMNKNKQKSVANKKQLQKYPALYLKSRIVTDCRGTAENQLNPSAATSIGNPSTKEYSGSSCEQAELIENTSPYGESSDARQNAADGGNVKLQTSRVVVKPKASSEENISDCSQELMSRRIDEKISSFPMQAASLSPLKTRSLSAGQIPLGRELLPGKTFCTEGHGLSLHCPFPTKSQPYCSSILKGPGALLQHLREAHQGPLVQYFLQSPSCGISVNLPLSGPKALRESSLTSFTVHGDVFFVEVATGATPGHQLVWLWLLGDANQAERYRLRLALPEGDTHTGPVFPLTASWSDVVNSNCCLSIEERRYIRGNPEVQLEILDVGLVKAN</sequence>
<dbReference type="PROSITE" id="PS50089">
    <property type="entry name" value="ZF_RING_2"/>
    <property type="match status" value="1"/>
</dbReference>
<organism evidence="8 9">
    <name type="scientific">Coptotermes formosanus</name>
    <name type="common">Formosan subterranean termite</name>
    <dbReference type="NCBI Taxonomy" id="36987"/>
    <lineage>
        <taxon>Eukaryota</taxon>
        <taxon>Metazoa</taxon>
        <taxon>Ecdysozoa</taxon>
        <taxon>Arthropoda</taxon>
        <taxon>Hexapoda</taxon>
        <taxon>Insecta</taxon>
        <taxon>Pterygota</taxon>
        <taxon>Neoptera</taxon>
        <taxon>Polyneoptera</taxon>
        <taxon>Dictyoptera</taxon>
        <taxon>Blattodea</taxon>
        <taxon>Blattoidea</taxon>
        <taxon>Termitoidae</taxon>
        <taxon>Rhinotermitidae</taxon>
        <taxon>Coptotermes</taxon>
    </lineage>
</organism>
<evidence type="ECO:0000313" key="8">
    <source>
        <dbReference type="EMBL" id="GFG33075.1"/>
    </source>
</evidence>
<dbReference type="SUPFAM" id="SSF50156">
    <property type="entry name" value="PDZ domain-like"/>
    <property type="match status" value="1"/>
</dbReference>
<dbReference type="Pfam" id="PF21362">
    <property type="entry name" value="Sina_RING"/>
    <property type="match status" value="1"/>
</dbReference>